<reference evidence="1" key="1">
    <citation type="journal article" date="2017" name="Nature">
        <title>The sunflower genome provides insights into oil metabolism, flowering and Asterid evolution.</title>
        <authorList>
            <person name="Badouin H."/>
            <person name="Gouzy J."/>
            <person name="Grassa C.J."/>
            <person name="Murat F."/>
            <person name="Staton S.E."/>
            <person name="Cottret L."/>
            <person name="Lelandais-Briere C."/>
            <person name="Owens G.L."/>
            <person name="Carrere S."/>
            <person name="Mayjonade B."/>
            <person name="Legrand L."/>
            <person name="Gill N."/>
            <person name="Kane N.C."/>
            <person name="Bowers J.E."/>
            <person name="Hubner S."/>
            <person name="Bellec A."/>
            <person name="Berard A."/>
            <person name="Berges H."/>
            <person name="Blanchet N."/>
            <person name="Boniface M.C."/>
            <person name="Brunel D."/>
            <person name="Catrice O."/>
            <person name="Chaidir N."/>
            <person name="Claudel C."/>
            <person name="Donnadieu C."/>
            <person name="Faraut T."/>
            <person name="Fievet G."/>
            <person name="Helmstetter N."/>
            <person name="King M."/>
            <person name="Knapp S.J."/>
            <person name="Lai Z."/>
            <person name="Le Paslier M.C."/>
            <person name="Lippi Y."/>
            <person name="Lorenzon L."/>
            <person name="Mandel J.R."/>
            <person name="Marage G."/>
            <person name="Marchand G."/>
            <person name="Marquand E."/>
            <person name="Bret-Mestries E."/>
            <person name="Morien E."/>
            <person name="Nambeesan S."/>
            <person name="Nguyen T."/>
            <person name="Pegot-Espagnet P."/>
            <person name="Pouilly N."/>
            <person name="Raftis F."/>
            <person name="Sallet E."/>
            <person name="Schiex T."/>
            <person name="Thomas J."/>
            <person name="Vandecasteele C."/>
            <person name="Vares D."/>
            <person name="Vear F."/>
            <person name="Vautrin S."/>
            <person name="Crespi M."/>
            <person name="Mangin B."/>
            <person name="Burke J.M."/>
            <person name="Salse J."/>
            <person name="Munos S."/>
            <person name="Vincourt P."/>
            <person name="Rieseberg L.H."/>
            <person name="Langlade N.B."/>
        </authorList>
    </citation>
    <scope>NUCLEOTIDE SEQUENCE</scope>
    <source>
        <tissue evidence="1">Leaves</tissue>
    </source>
</reference>
<dbReference type="Proteomes" id="UP000215914">
    <property type="component" value="Unassembled WGS sequence"/>
</dbReference>
<comment type="caution">
    <text evidence="1">The sequence shown here is derived from an EMBL/GenBank/DDBJ whole genome shotgun (WGS) entry which is preliminary data.</text>
</comment>
<dbReference type="EMBL" id="MNCJ02000327">
    <property type="protein sequence ID" value="KAF5776412.1"/>
    <property type="molecule type" value="Genomic_DNA"/>
</dbReference>
<keyword evidence="2" id="KW-1185">Reference proteome</keyword>
<evidence type="ECO:0000313" key="1">
    <source>
        <dbReference type="EMBL" id="KAF5776412.1"/>
    </source>
</evidence>
<name>A0A9K3HD21_HELAN</name>
<organism evidence="1 2">
    <name type="scientific">Helianthus annuus</name>
    <name type="common">Common sunflower</name>
    <dbReference type="NCBI Taxonomy" id="4232"/>
    <lineage>
        <taxon>Eukaryota</taxon>
        <taxon>Viridiplantae</taxon>
        <taxon>Streptophyta</taxon>
        <taxon>Embryophyta</taxon>
        <taxon>Tracheophyta</taxon>
        <taxon>Spermatophyta</taxon>
        <taxon>Magnoliopsida</taxon>
        <taxon>eudicotyledons</taxon>
        <taxon>Gunneridae</taxon>
        <taxon>Pentapetalae</taxon>
        <taxon>asterids</taxon>
        <taxon>campanulids</taxon>
        <taxon>Asterales</taxon>
        <taxon>Asteraceae</taxon>
        <taxon>Asteroideae</taxon>
        <taxon>Heliantheae alliance</taxon>
        <taxon>Heliantheae</taxon>
        <taxon>Helianthus</taxon>
    </lineage>
</organism>
<dbReference type="Gramene" id="mRNA:HanXRQr2_Chr12g0523991">
    <property type="protein sequence ID" value="mRNA:HanXRQr2_Chr12g0523991"/>
    <property type="gene ID" value="HanXRQr2_Chr12g0523991"/>
</dbReference>
<dbReference type="AlphaFoldDB" id="A0A9K3HD21"/>
<evidence type="ECO:0000313" key="2">
    <source>
        <dbReference type="Proteomes" id="UP000215914"/>
    </source>
</evidence>
<sequence length="55" mass="6183">MTIIPLKQFDALTYFLEFLYHLGADLLSSGSVVGESLLKDLWQHQDAILCCSLKP</sequence>
<accession>A0A9K3HD21</accession>
<gene>
    <name evidence="1" type="ORF">HanXRQr2_Chr12g0523991</name>
</gene>
<proteinExistence type="predicted"/>
<protein>
    <submittedName>
        <fullName evidence="1">Uncharacterized protein</fullName>
    </submittedName>
</protein>
<reference evidence="1" key="2">
    <citation type="submission" date="2020-06" db="EMBL/GenBank/DDBJ databases">
        <title>Helianthus annuus Genome sequencing and assembly Release 2.</title>
        <authorList>
            <person name="Gouzy J."/>
            <person name="Langlade N."/>
            <person name="Munos S."/>
        </authorList>
    </citation>
    <scope>NUCLEOTIDE SEQUENCE</scope>
    <source>
        <tissue evidence="1">Leaves</tissue>
    </source>
</reference>